<proteinExistence type="inferred from homology"/>
<dbReference type="OrthoDB" id="9790810at2"/>
<accession>A0A161PTD9</accession>
<evidence type="ECO:0000313" key="10">
    <source>
        <dbReference type="EMBL" id="KYO64773.1"/>
    </source>
</evidence>
<dbReference type="Proteomes" id="UP000075737">
    <property type="component" value="Unassembled WGS sequence"/>
</dbReference>
<name>A0A161PTD9_9FIRM</name>
<dbReference type="SUPFAM" id="SSF63848">
    <property type="entry name" value="Cell-division inhibitor MinC, C-terminal domain"/>
    <property type="match status" value="1"/>
</dbReference>
<keyword evidence="2 7" id="KW-0132">Cell division</keyword>
<dbReference type="Gene3D" id="3.30.160.540">
    <property type="match status" value="1"/>
</dbReference>
<evidence type="ECO:0000256" key="7">
    <source>
        <dbReference type="HAMAP-Rule" id="MF_00267"/>
    </source>
</evidence>
<dbReference type="Gene3D" id="2.160.20.70">
    <property type="match status" value="1"/>
</dbReference>
<evidence type="ECO:0000259" key="8">
    <source>
        <dbReference type="Pfam" id="PF03775"/>
    </source>
</evidence>
<dbReference type="Pfam" id="PF05209">
    <property type="entry name" value="MinC_N"/>
    <property type="match status" value="1"/>
</dbReference>
<dbReference type="InterPro" id="IPR013033">
    <property type="entry name" value="MinC"/>
</dbReference>
<dbReference type="RefSeq" id="WP_068748943.1">
    <property type="nucleotide sequence ID" value="NZ_LOHZ01000040.1"/>
</dbReference>
<keyword evidence="3 7" id="KW-0717">Septation</keyword>
<keyword evidence="11" id="KW-1185">Reference proteome</keyword>
<evidence type="ECO:0000313" key="11">
    <source>
        <dbReference type="Proteomes" id="UP000075737"/>
    </source>
</evidence>
<dbReference type="GO" id="GO:1901891">
    <property type="term" value="P:regulation of cell septum assembly"/>
    <property type="evidence" value="ECO:0007669"/>
    <property type="project" value="InterPro"/>
</dbReference>
<dbReference type="PATRIC" id="fig|520767.4.peg.1953"/>
<dbReference type="STRING" id="520767.ATZ99_18310"/>
<evidence type="ECO:0000256" key="1">
    <source>
        <dbReference type="ARBA" id="ARBA00006291"/>
    </source>
</evidence>
<feature type="domain" description="Septum formation inhibitor MinC N-terminal" evidence="9">
    <location>
        <begin position="6"/>
        <end position="75"/>
    </location>
</feature>
<keyword evidence="4 7" id="KW-0131">Cell cycle</keyword>
<evidence type="ECO:0000256" key="6">
    <source>
        <dbReference type="ARBA" id="ARBA00046874"/>
    </source>
</evidence>
<dbReference type="AlphaFoldDB" id="A0A161PTD9"/>
<dbReference type="GO" id="GO:0051302">
    <property type="term" value="P:regulation of cell division"/>
    <property type="evidence" value="ECO:0007669"/>
    <property type="project" value="InterPro"/>
</dbReference>
<dbReference type="InterPro" id="IPR005526">
    <property type="entry name" value="Septum_form_inhib_MinC_C"/>
</dbReference>
<dbReference type="GO" id="GO:0000917">
    <property type="term" value="P:division septum assembly"/>
    <property type="evidence" value="ECO:0007669"/>
    <property type="project" value="UniProtKB-KW"/>
</dbReference>
<organism evidence="10 11">
    <name type="scientific">Thermovenabulum gondwanense</name>
    <dbReference type="NCBI Taxonomy" id="520767"/>
    <lineage>
        <taxon>Bacteria</taxon>
        <taxon>Bacillati</taxon>
        <taxon>Bacillota</taxon>
        <taxon>Clostridia</taxon>
        <taxon>Thermosediminibacterales</taxon>
        <taxon>Thermosediminibacteraceae</taxon>
        <taxon>Thermovenabulum</taxon>
    </lineage>
</organism>
<dbReference type="GO" id="GO:0000902">
    <property type="term" value="P:cell morphogenesis"/>
    <property type="evidence" value="ECO:0007669"/>
    <property type="project" value="InterPro"/>
</dbReference>
<dbReference type="EMBL" id="LOHZ01000040">
    <property type="protein sequence ID" value="KYO64773.1"/>
    <property type="molecule type" value="Genomic_DNA"/>
</dbReference>
<comment type="caution">
    <text evidence="10">The sequence shown here is derived from an EMBL/GenBank/DDBJ whole genome shotgun (WGS) entry which is preliminary data.</text>
</comment>
<dbReference type="InterPro" id="IPR016098">
    <property type="entry name" value="CAP/MinC_C"/>
</dbReference>
<evidence type="ECO:0000256" key="5">
    <source>
        <dbReference type="ARBA" id="ARBA00025606"/>
    </source>
</evidence>
<dbReference type="InterPro" id="IPR036145">
    <property type="entry name" value="MinC_C_sf"/>
</dbReference>
<comment type="function">
    <text evidence="5 7">Cell division inhibitor that blocks the formation of polar Z ring septums. Rapidly oscillates between the poles of the cell to destabilize FtsZ filaments that have formed before they mature into polar Z rings. Prevents FtsZ polymerization.</text>
</comment>
<reference evidence="10 11" key="1">
    <citation type="submission" date="2015-12" db="EMBL/GenBank/DDBJ databases">
        <title>Draft genome of Thermovenabulum gondwanense isolated from a red thermophilic microbial mat colonisisng an outflow channel of a bore well.</title>
        <authorList>
            <person name="Patel B.K."/>
        </authorList>
    </citation>
    <scope>NUCLEOTIDE SEQUENCE [LARGE SCALE GENOMIC DNA]</scope>
    <source>
        <strain evidence="10 11">R270</strain>
    </source>
</reference>
<protein>
    <recommendedName>
        <fullName evidence="7">Probable septum site-determining protein MinC</fullName>
    </recommendedName>
</protein>
<evidence type="ECO:0000256" key="2">
    <source>
        <dbReference type="ARBA" id="ARBA00022618"/>
    </source>
</evidence>
<comment type="subunit">
    <text evidence="6 7">Interacts with MinD and FtsZ.</text>
</comment>
<dbReference type="Pfam" id="PF03775">
    <property type="entry name" value="MinC_C"/>
    <property type="match status" value="1"/>
</dbReference>
<sequence length="217" mass="24182">MNREPVAIKGTRDGLAIILYKNTEFEKAKNAIYEKLKKSGEFFKGAKARVFIKEGVLEKKELEDLEKLLNDFGISLKKEAFLKAMPLPTHFTTTTLYLKKTIRSGQRISYGGNIVILGDVNPGSEVLAGGDIIVLGALRGLAHAGYKGNRAAIVAANKLLPTQLRIADVIARPPDEKHESSRVPEIARLKEDTIIIEPYYNILENNKPKQEGNKWVR</sequence>
<evidence type="ECO:0000256" key="4">
    <source>
        <dbReference type="ARBA" id="ARBA00023306"/>
    </source>
</evidence>
<dbReference type="PANTHER" id="PTHR34108:SF1">
    <property type="entry name" value="SEPTUM SITE-DETERMINING PROTEIN MINC"/>
    <property type="match status" value="1"/>
</dbReference>
<evidence type="ECO:0000259" key="9">
    <source>
        <dbReference type="Pfam" id="PF05209"/>
    </source>
</evidence>
<dbReference type="HAMAP" id="MF_00267">
    <property type="entry name" value="MinC"/>
    <property type="match status" value="1"/>
</dbReference>
<comment type="similarity">
    <text evidence="1 7">Belongs to the MinC family.</text>
</comment>
<dbReference type="PANTHER" id="PTHR34108">
    <property type="entry name" value="SEPTUM SITE-DETERMINING PROTEIN MINC"/>
    <property type="match status" value="1"/>
</dbReference>
<feature type="domain" description="Septum formation inhibitor MinC C-terminal" evidence="8">
    <location>
        <begin position="98"/>
        <end position="197"/>
    </location>
</feature>
<gene>
    <name evidence="7 10" type="primary">minC</name>
    <name evidence="10" type="ORF">ATZ99_18310</name>
</gene>
<dbReference type="NCBIfam" id="TIGR01222">
    <property type="entry name" value="minC"/>
    <property type="match status" value="1"/>
</dbReference>
<evidence type="ECO:0000256" key="3">
    <source>
        <dbReference type="ARBA" id="ARBA00023210"/>
    </source>
</evidence>
<dbReference type="InterPro" id="IPR007874">
    <property type="entry name" value="MinC_N"/>
</dbReference>